<dbReference type="AlphaFoldDB" id="A0A090MH99"/>
<evidence type="ECO:0000313" key="1">
    <source>
        <dbReference type="EMBL" id="CEG05050.1"/>
    </source>
</evidence>
<organism evidence="1">
    <name type="scientific">Fusarium clavum</name>
    <dbReference type="NCBI Taxonomy" id="2594811"/>
    <lineage>
        <taxon>Eukaryota</taxon>
        <taxon>Fungi</taxon>
        <taxon>Dikarya</taxon>
        <taxon>Ascomycota</taxon>
        <taxon>Pezizomycotina</taxon>
        <taxon>Sordariomycetes</taxon>
        <taxon>Hypocreomycetidae</taxon>
        <taxon>Hypocreales</taxon>
        <taxon>Nectriaceae</taxon>
        <taxon>Fusarium</taxon>
        <taxon>Fusarium incarnatum-equiseti species complex</taxon>
    </lineage>
</organism>
<accession>A0A090MH99</accession>
<dbReference type="EMBL" id="CBMI010002771">
    <property type="protein sequence ID" value="CEG05050.1"/>
    <property type="molecule type" value="Genomic_DNA"/>
</dbReference>
<sequence>MIKLYRTNSGTLELWNSGTLELVWDCLLDSEMAPTPTNEAIVRRESIPTQLNSNWEKAFTVGERWIQ</sequence>
<reference evidence="1" key="1">
    <citation type="submission" date="2013-05" db="EMBL/GenBank/DDBJ databases">
        <title>Draft genome sequences of six wheat associated Fusarium spp. isolates.</title>
        <authorList>
            <person name="Moolhuijzen P.M."/>
            <person name="Manners J.M."/>
            <person name="Wilcox S."/>
            <person name="Bellgard M.I."/>
            <person name="Gardiner D.M."/>
        </authorList>
    </citation>
    <scope>NUCLEOTIDE SEQUENCE</scope>
    <source>
        <strain evidence="1">CS3069</strain>
    </source>
</reference>
<protein>
    <submittedName>
        <fullName evidence="1">WGS project CBMI000000000 data, contig CS3069_c002773</fullName>
    </submittedName>
</protein>
<comment type="caution">
    <text evidence="1">The sequence shown here is derived from an EMBL/GenBank/DDBJ whole genome shotgun (WGS) entry which is preliminary data.</text>
</comment>
<gene>
    <name evidence="1" type="ORF">BN850_0091170</name>
</gene>
<proteinExistence type="predicted"/>
<name>A0A090MH99_9HYPO</name>